<proteinExistence type="predicted"/>
<dbReference type="RefSeq" id="WP_169924511.1">
    <property type="nucleotide sequence ID" value="NZ_PDJH01000001.1"/>
</dbReference>
<evidence type="ECO:0000256" key="2">
    <source>
        <dbReference type="ARBA" id="ARBA00022723"/>
    </source>
</evidence>
<protein>
    <submittedName>
        <fullName evidence="6">Iron-binding CDGSH zinc finger protein</fullName>
    </submittedName>
</protein>
<reference evidence="6 7" key="1">
    <citation type="submission" date="2017-10" db="EMBL/GenBank/DDBJ databases">
        <title>Sequencing the genomes of 1000 actinobacteria strains.</title>
        <authorList>
            <person name="Klenk H.-P."/>
        </authorList>
    </citation>
    <scope>NUCLEOTIDE SEQUENCE [LARGE SCALE GENOMIC DNA]</scope>
    <source>
        <strain evidence="6 7">DSM 21574</strain>
    </source>
</reference>
<evidence type="ECO:0000259" key="5">
    <source>
        <dbReference type="SMART" id="SM00704"/>
    </source>
</evidence>
<sequence length="75" mass="7905">MTGRTRDDVEITLCPDGPLLVRGPVRLLTGDDREVGRTRSAVALCRCGGSAIKPFCDGTHKVNGFTTADCPTEGA</sequence>
<dbReference type="InterPro" id="IPR018967">
    <property type="entry name" value="FeS-contain_CDGSH-typ"/>
</dbReference>
<feature type="domain" description="Iron-binding zinc finger CDGSH type" evidence="5">
    <location>
        <begin position="22"/>
        <end position="66"/>
    </location>
</feature>
<dbReference type="Pfam" id="PF09360">
    <property type="entry name" value="zf-CDGSH"/>
    <property type="match status" value="1"/>
</dbReference>
<accession>A0A2A9EER9</accession>
<dbReference type="EMBL" id="PDJH01000001">
    <property type="protein sequence ID" value="PFG36710.1"/>
    <property type="molecule type" value="Genomic_DNA"/>
</dbReference>
<evidence type="ECO:0000256" key="4">
    <source>
        <dbReference type="ARBA" id="ARBA00023014"/>
    </source>
</evidence>
<keyword evidence="1" id="KW-0001">2Fe-2S</keyword>
<evidence type="ECO:0000256" key="1">
    <source>
        <dbReference type="ARBA" id="ARBA00022714"/>
    </source>
</evidence>
<comment type="caution">
    <text evidence="6">The sequence shown here is derived from an EMBL/GenBank/DDBJ whole genome shotgun (WGS) entry which is preliminary data.</text>
</comment>
<dbReference type="GO" id="GO:0051537">
    <property type="term" value="F:2 iron, 2 sulfur cluster binding"/>
    <property type="evidence" value="ECO:0007669"/>
    <property type="project" value="UniProtKB-KW"/>
</dbReference>
<keyword evidence="7" id="KW-1185">Reference proteome</keyword>
<dbReference type="InterPro" id="IPR042216">
    <property type="entry name" value="MitoNEET_CISD"/>
</dbReference>
<organism evidence="6 7">
    <name type="scientific">Flavimobilis soli</name>
    <dbReference type="NCBI Taxonomy" id="442709"/>
    <lineage>
        <taxon>Bacteria</taxon>
        <taxon>Bacillati</taxon>
        <taxon>Actinomycetota</taxon>
        <taxon>Actinomycetes</taxon>
        <taxon>Micrococcales</taxon>
        <taxon>Jonesiaceae</taxon>
        <taxon>Flavimobilis</taxon>
    </lineage>
</organism>
<dbReference type="AlphaFoldDB" id="A0A2A9EER9"/>
<name>A0A2A9EER9_9MICO</name>
<dbReference type="Proteomes" id="UP000221394">
    <property type="component" value="Unassembled WGS sequence"/>
</dbReference>
<dbReference type="GO" id="GO:0005737">
    <property type="term" value="C:cytoplasm"/>
    <property type="evidence" value="ECO:0007669"/>
    <property type="project" value="UniProtKB-ARBA"/>
</dbReference>
<evidence type="ECO:0000313" key="6">
    <source>
        <dbReference type="EMBL" id="PFG36710.1"/>
    </source>
</evidence>
<evidence type="ECO:0000256" key="3">
    <source>
        <dbReference type="ARBA" id="ARBA00023004"/>
    </source>
</evidence>
<keyword evidence="4" id="KW-0411">Iron-sulfur</keyword>
<dbReference type="Gene3D" id="3.40.5.90">
    <property type="entry name" value="CDGSH iron-sulfur domain, mitoNEET-type"/>
    <property type="match status" value="1"/>
</dbReference>
<keyword evidence="2" id="KW-0479">Metal-binding</keyword>
<evidence type="ECO:0000313" key="7">
    <source>
        <dbReference type="Proteomes" id="UP000221394"/>
    </source>
</evidence>
<dbReference type="GO" id="GO:0046872">
    <property type="term" value="F:metal ion binding"/>
    <property type="evidence" value="ECO:0007669"/>
    <property type="project" value="UniProtKB-KW"/>
</dbReference>
<keyword evidence="3" id="KW-0408">Iron</keyword>
<gene>
    <name evidence="6" type="ORF">ATL41_1445</name>
</gene>
<dbReference type="SMART" id="SM00704">
    <property type="entry name" value="ZnF_CDGSH"/>
    <property type="match status" value="1"/>
</dbReference>